<feature type="domain" description="FAD/NAD(P)-binding" evidence="14">
    <location>
        <begin position="167"/>
        <end position="494"/>
    </location>
</feature>
<feature type="compositionally biased region" description="Low complexity" evidence="12">
    <location>
        <begin position="117"/>
        <end position="132"/>
    </location>
</feature>
<dbReference type="InterPro" id="IPR031973">
    <property type="entry name" value="Deltameth_res_prag01"/>
</dbReference>
<dbReference type="Gene3D" id="3.30.390.30">
    <property type="match status" value="1"/>
</dbReference>
<comment type="similarity">
    <text evidence="3">Belongs to the FAD-dependent oxidoreductase family.</text>
</comment>
<evidence type="ECO:0000259" key="14">
    <source>
        <dbReference type="Pfam" id="PF07992"/>
    </source>
</evidence>
<organism evidence="17 18">
    <name type="scientific">Limulus polyphemus</name>
    <name type="common">Atlantic horseshoe crab</name>
    <dbReference type="NCBI Taxonomy" id="6850"/>
    <lineage>
        <taxon>Eukaryota</taxon>
        <taxon>Metazoa</taxon>
        <taxon>Ecdysozoa</taxon>
        <taxon>Arthropoda</taxon>
        <taxon>Chelicerata</taxon>
        <taxon>Merostomata</taxon>
        <taxon>Xiphosura</taxon>
        <taxon>Limulidae</taxon>
        <taxon>Limulus</taxon>
    </lineage>
</organism>
<evidence type="ECO:0000256" key="2">
    <source>
        <dbReference type="ARBA" id="ARBA00004173"/>
    </source>
</evidence>
<evidence type="ECO:0000256" key="13">
    <source>
        <dbReference type="SAM" id="Phobius"/>
    </source>
</evidence>
<keyword evidence="17" id="KW-1185">Reference proteome</keyword>
<dbReference type="GeneID" id="106464050"/>
<feature type="domain" description="Deltamethrin resistance protein prag01" evidence="16">
    <location>
        <begin position="61"/>
        <end position="112"/>
    </location>
</feature>
<dbReference type="RefSeq" id="XP_013779613.1">
    <property type="nucleotide sequence ID" value="XM_013924159.2"/>
</dbReference>
<dbReference type="InterPro" id="IPR023753">
    <property type="entry name" value="FAD/NAD-binding_dom"/>
</dbReference>
<keyword evidence="4" id="KW-0285">Flavoprotein</keyword>
<gene>
    <name evidence="18" type="primary">LOC106464050</name>
</gene>
<sequence>MISWQCLNSTYRSHFGLVRLSRGSNQKNFLRRQRGVNQHEANRQYASHSQKPVEWRPPNMNDLPVPRGSWKTAYNSVQKRYNRQLIASIAFFTGTTIYAFSSGFIDLNLAPPMKNPSGETESQKSSSSSTAESESERSVSKQSGDAKAMPISDRPEDIPEIPSSVTYLLIGAGTASFAAFRAIRSKDPYAKILVVGEEEHYPYMRPPLSKELWFSDEKETSKTLSFKQWNGKERSIFYEHEDFYCSPRDLPLKENGGVSVVRGFRVVKLDPSTRRAYLDNGWEITYEKCLIATGGNPKNLPVFEKASEEINKKVTLFRNIKNFQELDSVSRKAKSVTIIGGGFLGSELACALGKRSKTTGIIVNQVFPEAGNMGKILPEYLSQWTTDKVKSEGVNVIPNTSVKGVSSKNKRLILHFNNGQELLTDHVVVAVGLEPNTELAKTSGLEIDDVHGGFRVNAELEARSNLWVAGDASCFYDVKLGRRRVEHHDHAVVSGRLAGENMTGAGKPYWHQSMFWSDLGPNVGYEAIGLVDSTMPTVGIFAKATEEDTPKAVVEATGEGVRSETELMAKETEPSSVDIKPRPPVVGDDYGKGCIFYMRDNVVVGIILWNLFNRMSIARKIIGEGKSYDDLSEVAKLFNLHSSE</sequence>
<proteinExistence type="inferred from homology"/>
<evidence type="ECO:0000259" key="16">
    <source>
        <dbReference type="Pfam" id="PF16020"/>
    </source>
</evidence>
<keyword evidence="7" id="KW-0809">Transit peptide</keyword>
<comment type="catalytic activity">
    <reaction evidence="11">
        <text>A + NADH + H(+) = AH2 + NAD(+)</text>
        <dbReference type="Rhea" id="RHEA:11356"/>
        <dbReference type="ChEBI" id="CHEBI:13193"/>
        <dbReference type="ChEBI" id="CHEBI:15378"/>
        <dbReference type="ChEBI" id="CHEBI:17499"/>
        <dbReference type="ChEBI" id="CHEBI:57540"/>
        <dbReference type="ChEBI" id="CHEBI:57945"/>
    </reaction>
</comment>
<keyword evidence="13" id="KW-1133">Transmembrane helix</keyword>
<evidence type="ECO:0000256" key="4">
    <source>
        <dbReference type="ARBA" id="ARBA00022630"/>
    </source>
</evidence>
<dbReference type="Proteomes" id="UP000694941">
    <property type="component" value="Unplaced"/>
</dbReference>
<dbReference type="InterPro" id="IPR050446">
    <property type="entry name" value="FAD-oxidoreductase/Apoptosis"/>
</dbReference>
<dbReference type="Pfam" id="PF14721">
    <property type="entry name" value="AIF_C"/>
    <property type="match status" value="1"/>
</dbReference>
<dbReference type="PANTHER" id="PTHR43557:SF4">
    <property type="entry name" value="APOPTOSIS-INDUCING FACTOR 1, MITOCHONDRIAL"/>
    <property type="match status" value="1"/>
</dbReference>
<feature type="region of interest" description="Disordered" evidence="12">
    <location>
        <begin position="40"/>
        <end position="67"/>
    </location>
</feature>
<dbReference type="InterPro" id="IPR036188">
    <property type="entry name" value="FAD/NAD-bd_sf"/>
</dbReference>
<comment type="subcellular location">
    <subcellularLocation>
        <location evidence="2">Mitochondrion</location>
    </subcellularLocation>
</comment>
<keyword evidence="9" id="KW-0520">NAD</keyword>
<dbReference type="InterPro" id="IPR016156">
    <property type="entry name" value="FAD/NAD-linked_Rdtase_dimer_sf"/>
</dbReference>
<evidence type="ECO:0000259" key="15">
    <source>
        <dbReference type="Pfam" id="PF14721"/>
    </source>
</evidence>
<comment type="cofactor">
    <cofactor evidence="1">
        <name>FAD</name>
        <dbReference type="ChEBI" id="CHEBI:57692"/>
    </cofactor>
</comment>
<evidence type="ECO:0000256" key="12">
    <source>
        <dbReference type="SAM" id="MobiDB-lite"/>
    </source>
</evidence>
<evidence type="ECO:0000256" key="5">
    <source>
        <dbReference type="ARBA" id="ARBA00022703"/>
    </source>
</evidence>
<evidence type="ECO:0000256" key="10">
    <source>
        <dbReference type="ARBA" id="ARBA00023128"/>
    </source>
</evidence>
<dbReference type="Pfam" id="PF16020">
    <property type="entry name" value="Deltameth_res"/>
    <property type="match status" value="1"/>
</dbReference>
<reference evidence="18" key="1">
    <citation type="submission" date="2025-08" db="UniProtKB">
        <authorList>
            <consortium name="RefSeq"/>
        </authorList>
    </citation>
    <scope>IDENTIFICATION</scope>
    <source>
        <tissue evidence="18">Muscle</tissue>
    </source>
</reference>
<dbReference type="InterPro" id="IPR029324">
    <property type="entry name" value="AIF_C"/>
</dbReference>
<evidence type="ECO:0000256" key="3">
    <source>
        <dbReference type="ARBA" id="ARBA00006442"/>
    </source>
</evidence>
<evidence type="ECO:0000256" key="8">
    <source>
        <dbReference type="ARBA" id="ARBA00023002"/>
    </source>
</evidence>
<dbReference type="Gene3D" id="3.50.50.60">
    <property type="entry name" value="FAD/NAD(P)-binding domain"/>
    <property type="match status" value="2"/>
</dbReference>
<protein>
    <submittedName>
        <fullName evidence="18">Apoptosis-inducing factor 1, mitochondrial-like</fullName>
    </submittedName>
</protein>
<dbReference type="PRINTS" id="PR00368">
    <property type="entry name" value="FADPNR"/>
</dbReference>
<dbReference type="SUPFAM" id="SSF55424">
    <property type="entry name" value="FAD/NAD-linked reductases, dimerisation (C-terminal) domain"/>
    <property type="match status" value="1"/>
</dbReference>
<evidence type="ECO:0000313" key="18">
    <source>
        <dbReference type="RefSeq" id="XP_013779613.1"/>
    </source>
</evidence>
<keyword evidence="13" id="KW-0472">Membrane</keyword>
<evidence type="ECO:0000256" key="1">
    <source>
        <dbReference type="ARBA" id="ARBA00001974"/>
    </source>
</evidence>
<evidence type="ECO:0000256" key="11">
    <source>
        <dbReference type="ARBA" id="ARBA00047786"/>
    </source>
</evidence>
<keyword evidence="10" id="KW-0496">Mitochondrion</keyword>
<dbReference type="PRINTS" id="PR00411">
    <property type="entry name" value="PNDRDTASEI"/>
</dbReference>
<dbReference type="SUPFAM" id="SSF51905">
    <property type="entry name" value="FAD/NAD(P)-binding domain"/>
    <property type="match status" value="2"/>
</dbReference>
<dbReference type="SMART" id="SM01353">
    <property type="entry name" value="AIF_C"/>
    <property type="match status" value="1"/>
</dbReference>
<keyword evidence="5" id="KW-0053">Apoptosis</keyword>
<keyword evidence="6" id="KW-0274">FAD</keyword>
<feature type="region of interest" description="Disordered" evidence="12">
    <location>
        <begin position="115"/>
        <end position="158"/>
    </location>
</feature>
<dbReference type="PANTHER" id="PTHR43557">
    <property type="entry name" value="APOPTOSIS-INDUCING FACTOR 1"/>
    <property type="match status" value="1"/>
</dbReference>
<feature type="domain" description="Mitochondrial apoptosis-inducing factor C-terminal" evidence="15">
    <location>
        <begin position="498"/>
        <end position="623"/>
    </location>
</feature>
<dbReference type="Pfam" id="PF07992">
    <property type="entry name" value="Pyr_redox_2"/>
    <property type="match status" value="1"/>
</dbReference>
<evidence type="ECO:0000256" key="9">
    <source>
        <dbReference type="ARBA" id="ARBA00023027"/>
    </source>
</evidence>
<evidence type="ECO:0000313" key="17">
    <source>
        <dbReference type="Proteomes" id="UP000694941"/>
    </source>
</evidence>
<keyword evidence="8" id="KW-0560">Oxidoreductase</keyword>
<evidence type="ECO:0000256" key="7">
    <source>
        <dbReference type="ARBA" id="ARBA00022946"/>
    </source>
</evidence>
<accession>A0ABM1BD70</accession>
<feature type="transmembrane region" description="Helical" evidence="13">
    <location>
        <begin position="85"/>
        <end position="105"/>
    </location>
</feature>
<keyword evidence="13" id="KW-0812">Transmembrane</keyword>
<evidence type="ECO:0000256" key="6">
    <source>
        <dbReference type="ARBA" id="ARBA00022827"/>
    </source>
</evidence>
<name>A0ABM1BD70_LIMPO</name>